<gene>
    <name evidence="2" type="ORF">BJ969_002122</name>
</gene>
<evidence type="ECO:0008006" key="4">
    <source>
        <dbReference type="Google" id="ProtNLM"/>
    </source>
</evidence>
<organism evidence="2 3">
    <name type="scientific">Saccharopolyspora gloriosae</name>
    <dbReference type="NCBI Taxonomy" id="455344"/>
    <lineage>
        <taxon>Bacteria</taxon>
        <taxon>Bacillati</taxon>
        <taxon>Actinomycetota</taxon>
        <taxon>Actinomycetes</taxon>
        <taxon>Pseudonocardiales</taxon>
        <taxon>Pseudonocardiaceae</taxon>
        <taxon>Saccharopolyspora</taxon>
    </lineage>
</organism>
<name>A0A840NBQ4_9PSEU</name>
<comment type="caution">
    <text evidence="2">The sequence shown here is derived from an EMBL/GenBank/DDBJ whole genome shotgun (WGS) entry which is preliminary data.</text>
</comment>
<keyword evidence="1" id="KW-0732">Signal</keyword>
<proteinExistence type="predicted"/>
<keyword evidence="3" id="KW-1185">Reference proteome</keyword>
<evidence type="ECO:0000256" key="1">
    <source>
        <dbReference type="SAM" id="SignalP"/>
    </source>
</evidence>
<sequence length="195" mass="18994">MGKSSTSGIGAKKAAGIAAAVLCCIGATITTTSAAAADDTAARATSVRCDAGGRVEFSPGLLPMPQDVTASVTSTRHSCTDFSGNGIARASFEGVFGARLSCGLGAGTGTPGSARIGWEYENGTTAESAAEVTLTGQTLNQGNFTGTVEDGPLAGQSVEGNFAVDLASGGIGCAQGAPTGGLTTAKFTGGFTIVE</sequence>
<dbReference type="Proteomes" id="UP000580474">
    <property type="component" value="Unassembled WGS sequence"/>
</dbReference>
<feature type="signal peptide" evidence="1">
    <location>
        <begin position="1"/>
        <end position="36"/>
    </location>
</feature>
<dbReference type="EMBL" id="JACHIV010000001">
    <property type="protein sequence ID" value="MBB5069034.1"/>
    <property type="molecule type" value="Genomic_DNA"/>
</dbReference>
<reference evidence="2 3" key="1">
    <citation type="submission" date="2020-08" db="EMBL/GenBank/DDBJ databases">
        <title>Sequencing the genomes of 1000 actinobacteria strains.</title>
        <authorList>
            <person name="Klenk H.-P."/>
        </authorList>
    </citation>
    <scope>NUCLEOTIDE SEQUENCE [LARGE SCALE GENOMIC DNA]</scope>
    <source>
        <strain evidence="2 3">DSM 45582</strain>
    </source>
</reference>
<evidence type="ECO:0000313" key="3">
    <source>
        <dbReference type="Proteomes" id="UP000580474"/>
    </source>
</evidence>
<evidence type="ECO:0000313" key="2">
    <source>
        <dbReference type="EMBL" id="MBB5069034.1"/>
    </source>
</evidence>
<protein>
    <recommendedName>
        <fullName evidence="4">Secreted protein</fullName>
    </recommendedName>
</protein>
<feature type="chain" id="PRO_5032953515" description="Secreted protein" evidence="1">
    <location>
        <begin position="37"/>
        <end position="195"/>
    </location>
</feature>
<dbReference type="AlphaFoldDB" id="A0A840NBQ4"/>
<dbReference type="RefSeq" id="WP_184478779.1">
    <property type="nucleotide sequence ID" value="NZ_JACHIV010000001.1"/>
</dbReference>
<accession>A0A840NBQ4</accession>